<comment type="similarity">
    <text evidence="3">Belongs to the CARMIL family.</text>
</comment>
<evidence type="ECO:0000256" key="8">
    <source>
        <dbReference type="ARBA" id="ARBA00023136"/>
    </source>
</evidence>
<sequence>MADEATDIPPELADSVKEVMGRVKIGLKRRVKLELRADRVEHRVLILTACRTFLLTARVPSKVETSFHFLDIESLTSVKPCQLLIDTDRQSFPFKLASQEETDQIVGYVGCSLKKLFPGASPMRLMQRVVVEPQERLARLQAVWESHLPPEPGPCGGFSQMYACLCDYYNLPYREEVQWDVDTIYLSQDTHELNLQDFSHLDNRDLVPIVAVLEFNQWFTKLLAQDLKLGSEVSEQVLRAVARSTQLQELLLENAGLKTDFAQKLGVALAQNGGTALHSISLAGNALEDRGAACLSGALGKLGKGLALLNLSRTALTAKGVNTLAQALSSAPVTASTLTHLDLSGNALRGDDLTHLHSFLAVPNALEHLDLSATDCAVDSLFGPFLRGCCHHLAHINLSRNVFSQRRTRDIAPSCKQFFCSSLALRHLGLSGTKLPAEAVKALLLGLTCNQHARDVSLDISSTELRSAGAQVLEGCIADVHNISSLDVSDNGLESDLATLTVWLCKNRSIKHLALGRNFSNMKPKNVAPVLDNIVQMIQDEDSPLQSLSLADSKLKADLTIVINALGSNTSLTRVDLSGNSMGDIGAKMLAKALQINTKLRTVIWDKNNTTAQGFQDVAGALEKNYTLRYMPTPVNDASVALKANPEKTEEALQKIENVLLRNHESRRFSPEQAYRLQQGIVTSTSQQMVDRMCVKVRDHLNSLRNVQAESVRDDVRTAESLVRDAKNARTLLPNLYHVGAEAWYGESGARGSPIQAKLELMAGEITVVVEKQLETLLDSMLDAAQALCPHVMRPGGEMREELRASSAGKVSVPQDFVRKVLLTQAAADILNKISEVKLATASHLSDRLMDEILGSLSTSQHRLGEHVHRSGRPVPRAQRRDSEELDAPEEGTRERRGDERERRGDERERRGDEAAGTHDAERHEDADSCTTLCCPSLTPKSKRKSIYSRKLRPVSKLFEFEIDPVAMTSTTETTLTPTPTSLLDEAATPESPGGGGGGSGTDRSPHAALAELPSEECRKLEHVTKGRPRRAKKQPLGRLASCTGGIAESQEGEQNGIMGRVDEGVDEFFSKKVSRVSSKRGSLRRAESTDADASERRRDSKKGSFFGFMRPRGSYKASPSPGPTAGAAAPGPAAEPAAEAPRTEAPRTEVKAAEMEAPAIAAKPDEEERSPHPFAEDTVRSVEPARAGGAAIEPGKVAAVAEPSKPSPPGARRVPPGYPVMGGSLLAEMKAKQERRAIIQQRNQKSAEAEGLGLGVAVPRDAAAKVAPLCPAGPTSPRGPLSPSPPSKPSPLGKPAFSPRPKPSWTSEESGDSVSLGQGRSPSESSATPGHSSRSATPEGELSGDDLRTDTDNELEQMSQRNNNLTNPAHEQLSPLPGTHEKRGAPGPGAELALSSGGGGGAHRSHSESGGGDGDELAAASRARKKVVQRRKASQDGSGGGTPHGAMMGTGAGGGPTHRDKSSDSTDEG</sequence>
<feature type="region of interest" description="Disordered" evidence="9">
    <location>
        <begin position="970"/>
        <end position="1220"/>
    </location>
</feature>
<feature type="compositionally biased region" description="Basic residues" evidence="9">
    <location>
        <begin position="1073"/>
        <end position="1084"/>
    </location>
</feature>
<feature type="region of interest" description="Disordered" evidence="9">
    <location>
        <begin position="862"/>
        <end position="936"/>
    </location>
</feature>
<evidence type="ECO:0000256" key="4">
    <source>
        <dbReference type="ARBA" id="ARBA00022475"/>
    </source>
</evidence>
<dbReference type="InterPro" id="IPR001611">
    <property type="entry name" value="Leu-rich_rpt"/>
</dbReference>
<evidence type="ECO:0000256" key="6">
    <source>
        <dbReference type="ARBA" id="ARBA00022614"/>
    </source>
</evidence>
<feature type="compositionally biased region" description="Polar residues" evidence="9">
    <location>
        <begin position="1305"/>
        <end position="1337"/>
    </location>
</feature>
<dbReference type="SMART" id="SM00368">
    <property type="entry name" value="LRR_RI"/>
    <property type="match status" value="6"/>
</dbReference>
<dbReference type="GO" id="GO:0016477">
    <property type="term" value="P:cell migration"/>
    <property type="evidence" value="ECO:0007669"/>
    <property type="project" value="TreeGrafter"/>
</dbReference>
<dbReference type="Pfam" id="PF13516">
    <property type="entry name" value="LRR_6"/>
    <property type="match status" value="2"/>
</dbReference>
<feature type="region of interest" description="Disordered" evidence="9">
    <location>
        <begin position="1268"/>
        <end position="1470"/>
    </location>
</feature>
<evidence type="ECO:0000256" key="5">
    <source>
        <dbReference type="ARBA" id="ARBA00022490"/>
    </source>
</evidence>
<feature type="compositionally biased region" description="Pro residues" evidence="9">
    <location>
        <begin position="1281"/>
        <end position="1290"/>
    </location>
</feature>
<keyword evidence="6" id="KW-0433">Leucine-rich repeat</keyword>
<feature type="compositionally biased region" description="Basic residues" evidence="9">
    <location>
        <begin position="1026"/>
        <end position="1036"/>
    </location>
</feature>
<keyword evidence="4" id="KW-1003">Cell membrane</keyword>
<protein>
    <submittedName>
        <fullName evidence="13">F-actin-uncapping protein LRRC16A isoform X2</fullName>
    </submittedName>
</protein>
<dbReference type="InterPro" id="IPR032675">
    <property type="entry name" value="LRR_dom_sf"/>
</dbReference>
<dbReference type="InterPro" id="IPR011993">
    <property type="entry name" value="PH-like_dom_sf"/>
</dbReference>
<feature type="compositionally biased region" description="Basic and acidic residues" evidence="9">
    <location>
        <begin position="1164"/>
        <end position="1181"/>
    </location>
</feature>
<feature type="compositionally biased region" description="Low complexity" evidence="9">
    <location>
        <begin position="1118"/>
        <end position="1141"/>
    </location>
</feature>
<feature type="compositionally biased region" description="Basic and acidic residues" evidence="9">
    <location>
        <begin position="891"/>
        <end position="927"/>
    </location>
</feature>
<evidence type="ECO:0000259" key="11">
    <source>
        <dbReference type="Pfam" id="PF17888"/>
    </source>
</evidence>
<evidence type="ECO:0000256" key="9">
    <source>
        <dbReference type="SAM" id="MobiDB-lite"/>
    </source>
</evidence>
<accession>A0AAJ7TZM4</accession>
<name>A0AAJ7TZM4_PETMA</name>
<dbReference type="Gene3D" id="6.10.140.1850">
    <property type="match status" value="1"/>
</dbReference>
<feature type="compositionally biased region" description="Low complexity" evidence="9">
    <location>
        <begin position="970"/>
        <end position="992"/>
    </location>
</feature>
<dbReference type="Pfam" id="PF17888">
    <property type="entry name" value="Carm_PH"/>
    <property type="match status" value="1"/>
</dbReference>
<dbReference type="GO" id="GO:0034315">
    <property type="term" value="P:regulation of Arp2/3 complex-mediated actin nucleation"/>
    <property type="evidence" value="ECO:0007669"/>
    <property type="project" value="TreeGrafter"/>
</dbReference>
<dbReference type="InterPro" id="IPR031943">
    <property type="entry name" value="CARMIL_C"/>
</dbReference>
<proteinExistence type="inferred from homology"/>
<feature type="compositionally biased region" description="Basic and acidic residues" evidence="9">
    <location>
        <begin position="1142"/>
        <end position="1155"/>
    </location>
</feature>
<evidence type="ECO:0000256" key="3">
    <source>
        <dbReference type="ARBA" id="ARBA00007298"/>
    </source>
</evidence>
<dbReference type="Proteomes" id="UP001318040">
    <property type="component" value="Chromosome 45"/>
</dbReference>
<gene>
    <name evidence="13" type="primary">CARMIL1</name>
</gene>
<keyword evidence="8" id="KW-0472">Membrane</keyword>
<dbReference type="Gene3D" id="2.30.29.30">
    <property type="entry name" value="Pleckstrin-homology domain (PH domain)/Phosphotyrosine-binding domain (PTB)"/>
    <property type="match status" value="1"/>
</dbReference>
<reference evidence="13" key="1">
    <citation type="submission" date="2025-08" db="UniProtKB">
        <authorList>
            <consortium name="RefSeq"/>
        </authorList>
    </citation>
    <scope>IDENTIFICATION</scope>
    <source>
        <tissue evidence="13">Sperm</tissue>
    </source>
</reference>
<comment type="subcellular location">
    <subcellularLocation>
        <location evidence="1">Cell membrane</location>
    </subcellularLocation>
    <subcellularLocation>
        <location evidence="2">Cytoplasm</location>
    </subcellularLocation>
</comment>
<keyword evidence="5" id="KW-0963">Cytoplasm</keyword>
<feature type="compositionally biased region" description="Basic and acidic residues" evidence="9">
    <location>
        <begin position="1458"/>
        <end position="1470"/>
    </location>
</feature>
<keyword evidence="12" id="KW-1185">Reference proteome</keyword>
<evidence type="ECO:0000313" key="12">
    <source>
        <dbReference type="Proteomes" id="UP001318040"/>
    </source>
</evidence>
<feature type="domain" description="CARMIL pleckstrin homology" evidence="11">
    <location>
        <begin position="25"/>
        <end position="118"/>
    </location>
</feature>
<dbReference type="PANTHER" id="PTHR24112">
    <property type="entry name" value="LEUCINE-RICH REPEAT, ISOFORM F-RELATED"/>
    <property type="match status" value="1"/>
</dbReference>
<dbReference type="Pfam" id="PF16000">
    <property type="entry name" value="CARMIL_C"/>
    <property type="match status" value="1"/>
</dbReference>
<dbReference type="PANTHER" id="PTHR24112:SF39">
    <property type="entry name" value="F-ACTIN-UNCAPPING PROTEIN LRRC16A"/>
    <property type="match status" value="1"/>
</dbReference>
<feature type="compositionally biased region" description="Basic and acidic residues" evidence="9">
    <location>
        <begin position="1085"/>
        <end position="1103"/>
    </location>
</feature>
<dbReference type="FunFam" id="3.80.10.10:FF:000009">
    <property type="entry name" value="F-actin-uncapping protein LRRC16A isoform X1"/>
    <property type="match status" value="1"/>
</dbReference>
<keyword evidence="7" id="KW-0677">Repeat</keyword>
<feature type="compositionally biased region" description="Basic and acidic residues" evidence="9">
    <location>
        <begin position="1016"/>
        <end position="1025"/>
    </location>
</feature>
<organism evidence="12 13">
    <name type="scientific">Petromyzon marinus</name>
    <name type="common">Sea lamprey</name>
    <dbReference type="NCBI Taxonomy" id="7757"/>
    <lineage>
        <taxon>Eukaryota</taxon>
        <taxon>Metazoa</taxon>
        <taxon>Chordata</taxon>
        <taxon>Craniata</taxon>
        <taxon>Vertebrata</taxon>
        <taxon>Cyclostomata</taxon>
        <taxon>Hyperoartia</taxon>
        <taxon>Petromyzontiformes</taxon>
        <taxon>Petromyzontidae</taxon>
        <taxon>Petromyzon</taxon>
    </lineage>
</organism>
<feature type="domain" description="CARMIL C-terminal" evidence="10">
    <location>
        <begin position="785"/>
        <end position="1115"/>
    </location>
</feature>
<evidence type="ECO:0000256" key="2">
    <source>
        <dbReference type="ARBA" id="ARBA00004496"/>
    </source>
</evidence>
<evidence type="ECO:0000256" key="7">
    <source>
        <dbReference type="ARBA" id="ARBA00022737"/>
    </source>
</evidence>
<dbReference type="SUPFAM" id="SSF52047">
    <property type="entry name" value="RNI-like"/>
    <property type="match status" value="2"/>
</dbReference>
<dbReference type="InterPro" id="IPR041245">
    <property type="entry name" value="CARMIL_PH"/>
</dbReference>
<dbReference type="RefSeq" id="XP_032827156.1">
    <property type="nucleotide sequence ID" value="XM_032971265.1"/>
</dbReference>
<evidence type="ECO:0000259" key="10">
    <source>
        <dbReference type="Pfam" id="PF16000"/>
    </source>
</evidence>
<dbReference type="GO" id="GO:0005737">
    <property type="term" value="C:cytoplasm"/>
    <property type="evidence" value="ECO:0007669"/>
    <property type="project" value="UniProtKB-SubCell"/>
</dbReference>
<dbReference type="InterPro" id="IPR051279">
    <property type="entry name" value="PP1-Reg/Actin-Interact_Protein"/>
</dbReference>
<dbReference type="CTD" id="55604"/>
<feature type="compositionally biased region" description="Gly residues" evidence="9">
    <location>
        <begin position="1438"/>
        <end position="1457"/>
    </location>
</feature>
<dbReference type="GO" id="GO:0030027">
    <property type="term" value="C:lamellipodium"/>
    <property type="evidence" value="ECO:0007669"/>
    <property type="project" value="TreeGrafter"/>
</dbReference>
<dbReference type="Gene3D" id="3.80.10.10">
    <property type="entry name" value="Ribonuclease Inhibitor"/>
    <property type="match status" value="1"/>
</dbReference>
<evidence type="ECO:0000313" key="13">
    <source>
        <dbReference type="RefSeq" id="XP_032827156.1"/>
    </source>
</evidence>
<evidence type="ECO:0000256" key="1">
    <source>
        <dbReference type="ARBA" id="ARBA00004236"/>
    </source>
</evidence>
<dbReference type="GO" id="GO:0005886">
    <property type="term" value="C:plasma membrane"/>
    <property type="evidence" value="ECO:0007669"/>
    <property type="project" value="UniProtKB-SubCell"/>
</dbReference>
<feature type="compositionally biased region" description="Polar residues" evidence="9">
    <location>
        <begin position="1357"/>
        <end position="1370"/>
    </location>
</feature>
<feature type="compositionally biased region" description="Basic residues" evidence="9">
    <location>
        <begin position="1423"/>
        <end position="1433"/>
    </location>
</feature>